<dbReference type="SUPFAM" id="SSF54637">
    <property type="entry name" value="Thioesterase/thiol ester dehydrase-isomerase"/>
    <property type="match status" value="1"/>
</dbReference>
<evidence type="ECO:0000313" key="2">
    <source>
        <dbReference type="EMBL" id="ANE53365.1"/>
    </source>
</evidence>
<dbReference type="Gene3D" id="3.10.129.10">
    <property type="entry name" value="Hotdog Thioesterase"/>
    <property type="match status" value="1"/>
</dbReference>
<proteinExistence type="predicted"/>
<dbReference type="STRING" id="1492898.SY85_07380"/>
<keyword evidence="3" id="KW-1185">Reference proteome</keyword>
<dbReference type="InterPro" id="IPR027961">
    <property type="entry name" value="DUF4442"/>
</dbReference>
<dbReference type="InterPro" id="IPR029069">
    <property type="entry name" value="HotDog_dom_sf"/>
</dbReference>
<feature type="transmembrane region" description="Helical" evidence="1">
    <location>
        <begin position="48"/>
        <end position="72"/>
    </location>
</feature>
<dbReference type="Pfam" id="PF14539">
    <property type="entry name" value="DUF4442"/>
    <property type="match status" value="1"/>
</dbReference>
<keyword evidence="1" id="KW-1133">Transmembrane helix</keyword>
<dbReference type="AlphaFoldDB" id="A0A172U1Y3"/>
<reference evidence="2 3" key="2">
    <citation type="journal article" date="2016" name="Int. J. Syst. Evol. Microbiol.">
        <title>Flavisolibacter tropicus sp. nov., isolated from tropical soil.</title>
        <authorList>
            <person name="Lee J.J."/>
            <person name="Kang M.S."/>
            <person name="Kim G.S."/>
            <person name="Lee C.S."/>
            <person name="Lim S."/>
            <person name="Lee J."/>
            <person name="Roh S.H."/>
            <person name="Kang H."/>
            <person name="Ha J.M."/>
            <person name="Bae S."/>
            <person name="Jung H.Y."/>
            <person name="Kim M.K."/>
        </authorList>
    </citation>
    <scope>NUCLEOTIDE SEQUENCE [LARGE SCALE GENOMIC DNA]</scope>
    <source>
        <strain evidence="2 3">LCS9</strain>
    </source>
</reference>
<keyword evidence="1" id="KW-0472">Membrane</keyword>
<dbReference type="Proteomes" id="UP000077177">
    <property type="component" value="Chromosome"/>
</dbReference>
<protein>
    <recommendedName>
        <fullName evidence="4">Thioesterase</fullName>
    </recommendedName>
</protein>
<evidence type="ECO:0000313" key="3">
    <source>
        <dbReference type="Proteomes" id="UP000077177"/>
    </source>
</evidence>
<dbReference type="KEGG" id="fla:SY85_07380"/>
<reference evidence="3" key="1">
    <citation type="submission" date="2015-01" db="EMBL/GenBank/DDBJ databases">
        <title>Flavisolibacter sp./LCS9/ whole genome sequencing.</title>
        <authorList>
            <person name="Kim M.K."/>
            <person name="Srinivasan S."/>
            <person name="Lee J.-J."/>
        </authorList>
    </citation>
    <scope>NUCLEOTIDE SEQUENCE [LARGE SCALE GENOMIC DNA]</scope>
    <source>
        <strain evidence="3">LCS9</strain>
    </source>
</reference>
<organism evidence="2 3">
    <name type="scientific">Flavisolibacter tropicus</name>
    <dbReference type="NCBI Taxonomy" id="1492898"/>
    <lineage>
        <taxon>Bacteria</taxon>
        <taxon>Pseudomonadati</taxon>
        <taxon>Bacteroidota</taxon>
        <taxon>Chitinophagia</taxon>
        <taxon>Chitinophagales</taxon>
        <taxon>Chitinophagaceae</taxon>
        <taxon>Flavisolibacter</taxon>
    </lineage>
</organism>
<gene>
    <name evidence="2" type="ORF">SY85_07380</name>
</gene>
<evidence type="ECO:0008006" key="4">
    <source>
        <dbReference type="Google" id="ProtNLM"/>
    </source>
</evidence>
<dbReference type="EMBL" id="CP011390">
    <property type="protein sequence ID" value="ANE53365.1"/>
    <property type="molecule type" value="Genomic_DNA"/>
</dbReference>
<sequence length="151" mass="16709">MKHPLKFRLFLLSKLPAAYFAGLRFVKADATTCIVSVPFKWFTKNPFGSIYFACLSMAAEMTTGALAMAAIYKRPQRVSMLIVQSEAQYFKKAKSTIQFVCNEGKRIAAAVEEAILAGNSSVTVQSRGINKEGEEVASFSFTWSFKAVRKA</sequence>
<accession>A0A172U1Y3</accession>
<evidence type="ECO:0000256" key="1">
    <source>
        <dbReference type="SAM" id="Phobius"/>
    </source>
</evidence>
<name>A0A172U1Y3_9BACT</name>
<keyword evidence="1" id="KW-0812">Transmembrane</keyword>